<keyword evidence="1" id="KW-0732">Signal</keyword>
<organism evidence="2 3">
    <name type="scientific">Gemmobacter caeni</name>
    <dbReference type="NCBI Taxonomy" id="589035"/>
    <lineage>
        <taxon>Bacteria</taxon>
        <taxon>Pseudomonadati</taxon>
        <taxon>Pseudomonadota</taxon>
        <taxon>Alphaproteobacteria</taxon>
        <taxon>Rhodobacterales</taxon>
        <taxon>Paracoccaceae</taxon>
        <taxon>Gemmobacter</taxon>
    </lineage>
</organism>
<comment type="caution">
    <text evidence="2">The sequence shown here is derived from an EMBL/GenBank/DDBJ whole genome shotgun (WGS) entry which is preliminary data.</text>
</comment>
<dbReference type="Proteomes" id="UP000244224">
    <property type="component" value="Unassembled WGS sequence"/>
</dbReference>
<proteinExistence type="predicted"/>
<evidence type="ECO:0000256" key="1">
    <source>
        <dbReference type="SAM" id="SignalP"/>
    </source>
</evidence>
<reference evidence="2 3" key="1">
    <citation type="submission" date="2018-04" db="EMBL/GenBank/DDBJ databases">
        <title>Genomic Encyclopedia of Archaeal and Bacterial Type Strains, Phase II (KMG-II): from individual species to whole genera.</title>
        <authorList>
            <person name="Goeker M."/>
        </authorList>
    </citation>
    <scope>NUCLEOTIDE SEQUENCE [LARGE SCALE GENOMIC DNA]</scope>
    <source>
        <strain evidence="2 3">DSM 21823</strain>
    </source>
</reference>
<feature type="chain" id="PRO_5015663177" description="Lipoprotein" evidence="1">
    <location>
        <begin position="21"/>
        <end position="183"/>
    </location>
</feature>
<gene>
    <name evidence="2" type="ORF">C8N34_10514</name>
</gene>
<evidence type="ECO:0000313" key="2">
    <source>
        <dbReference type="EMBL" id="PTX50371.1"/>
    </source>
</evidence>
<dbReference type="OrthoDB" id="7867229at2"/>
<evidence type="ECO:0000313" key="3">
    <source>
        <dbReference type="Proteomes" id="UP000244224"/>
    </source>
</evidence>
<name>A0A2T6B2T6_9RHOB</name>
<dbReference type="EMBL" id="QBKP01000005">
    <property type="protein sequence ID" value="PTX50371.1"/>
    <property type="molecule type" value="Genomic_DNA"/>
</dbReference>
<sequence>MRIAALLPLLLAACSSLVPSTLMRLQALDPLTVDPSGIELALVLPDGLRPQPQGARLEFKADRAGHSVAETFVLEPRPAPSLPEAKGVVMAFGLSRADAARMRAAQSAVAAWPQDGQSHGSLGVALDACLTGGPLPPTAEGGVLIKLEQEQGFQPLVRPAPIAALIGAEAMAGLRPCGNPALP</sequence>
<dbReference type="AlphaFoldDB" id="A0A2T6B2T6"/>
<protein>
    <recommendedName>
        <fullName evidence="4">Lipoprotein</fullName>
    </recommendedName>
</protein>
<evidence type="ECO:0008006" key="4">
    <source>
        <dbReference type="Google" id="ProtNLM"/>
    </source>
</evidence>
<dbReference type="RefSeq" id="WP_108128614.1">
    <property type="nucleotide sequence ID" value="NZ_QBKP01000005.1"/>
</dbReference>
<feature type="signal peptide" evidence="1">
    <location>
        <begin position="1"/>
        <end position="20"/>
    </location>
</feature>
<accession>A0A2T6B2T6</accession>
<keyword evidence="3" id="KW-1185">Reference proteome</keyword>